<dbReference type="EC" id="2.7.1.-" evidence="5"/>
<feature type="domain" description="Carbohydrate kinase PfkB" evidence="4">
    <location>
        <begin position="170"/>
        <end position="257"/>
    </location>
</feature>
<dbReference type="InterPro" id="IPR029056">
    <property type="entry name" value="Ribokinase-like"/>
</dbReference>
<dbReference type="EMBL" id="CP027059">
    <property type="protein sequence ID" value="UQZ85581.1"/>
    <property type="molecule type" value="Genomic_DNA"/>
</dbReference>
<name>A0ABY4RSN1_9BACL</name>
<reference evidence="5" key="1">
    <citation type="submission" date="2018-02" db="EMBL/GenBank/DDBJ databases">
        <authorList>
            <person name="Kim S.-K."/>
            <person name="Jung H.-I."/>
            <person name="Lee S.-W."/>
        </authorList>
    </citation>
    <scope>NUCLEOTIDE SEQUENCE</scope>
    <source>
        <strain evidence="5">SK3146</strain>
    </source>
</reference>
<dbReference type="InterPro" id="IPR050306">
    <property type="entry name" value="PfkB_Carbo_kinase"/>
</dbReference>
<evidence type="ECO:0000259" key="4">
    <source>
        <dbReference type="Pfam" id="PF00294"/>
    </source>
</evidence>
<dbReference type="Pfam" id="PF00294">
    <property type="entry name" value="PfkB"/>
    <property type="match status" value="2"/>
</dbReference>
<dbReference type="NCBIfam" id="NF007321">
    <property type="entry name" value="PRK09813.1"/>
    <property type="match status" value="1"/>
</dbReference>
<organism evidence="5 6">
    <name type="scientific">Paenibacillus konkukensis</name>
    <dbReference type="NCBI Taxonomy" id="2020716"/>
    <lineage>
        <taxon>Bacteria</taxon>
        <taxon>Bacillati</taxon>
        <taxon>Bacillota</taxon>
        <taxon>Bacilli</taxon>
        <taxon>Bacillales</taxon>
        <taxon>Paenibacillaceae</taxon>
        <taxon>Paenibacillus</taxon>
    </lineage>
</organism>
<dbReference type="PROSITE" id="PS00584">
    <property type="entry name" value="PFKB_KINASES_2"/>
    <property type="match status" value="1"/>
</dbReference>
<evidence type="ECO:0000256" key="1">
    <source>
        <dbReference type="ARBA" id="ARBA00010688"/>
    </source>
</evidence>
<dbReference type="SUPFAM" id="SSF53613">
    <property type="entry name" value="Ribokinase-like"/>
    <property type="match status" value="1"/>
</dbReference>
<sequence length="261" mass="28944">MRVAGVGLSCMDIYENLGRSYPTGNSVDFVIHLSRLGADTSMVSVVGTDDYGRQMAGVLRREGVDISHLHVAEGRTAMFRMNLNGNDRVHKEKIEGVMVRFALTDEDIEFIAGHDCVHTNFSGRVTGSLPAFKDRGLLTVFDFSTRVFKEEAELALPYIDYAFFSYEQEDDFIKEYMRWAQRLGPRAVIVTLGEQGSLAYDGTRFYREGIVAAERVVNTVGAGDSFCAGFMYGVFQGMTLQNCLLSGAEVASAVVARFEPY</sequence>
<reference evidence="5" key="2">
    <citation type="journal article" date="2021" name="J Anim Sci Technol">
        <title>Complete genome sequence of Paenibacillus konkukensis sp. nov. SK3146 as a potential probiotic strain.</title>
        <authorList>
            <person name="Jung H.I."/>
            <person name="Park S."/>
            <person name="Niu K.M."/>
            <person name="Lee S.W."/>
            <person name="Kothari D."/>
            <person name="Yi K.J."/>
            <person name="Kim S.K."/>
        </authorList>
    </citation>
    <scope>NUCLEOTIDE SEQUENCE</scope>
    <source>
        <strain evidence="5">SK3146</strain>
    </source>
</reference>
<feature type="domain" description="Carbohydrate kinase PfkB" evidence="4">
    <location>
        <begin position="32"/>
        <end position="78"/>
    </location>
</feature>
<dbReference type="Proteomes" id="UP001057134">
    <property type="component" value="Chromosome"/>
</dbReference>
<evidence type="ECO:0000313" key="6">
    <source>
        <dbReference type="Proteomes" id="UP001057134"/>
    </source>
</evidence>
<evidence type="ECO:0000256" key="2">
    <source>
        <dbReference type="ARBA" id="ARBA00022679"/>
    </source>
</evidence>
<dbReference type="PANTHER" id="PTHR43085">
    <property type="entry name" value="HEXOKINASE FAMILY MEMBER"/>
    <property type="match status" value="1"/>
</dbReference>
<gene>
    <name evidence="5" type="primary">frlD_2</name>
    <name evidence="5" type="ORF">SK3146_04870</name>
</gene>
<keyword evidence="3 5" id="KW-0418">Kinase</keyword>
<dbReference type="GO" id="GO:0016301">
    <property type="term" value="F:kinase activity"/>
    <property type="evidence" value="ECO:0007669"/>
    <property type="project" value="UniProtKB-KW"/>
</dbReference>
<dbReference type="Gene3D" id="3.40.1190.20">
    <property type="match status" value="1"/>
</dbReference>
<keyword evidence="6" id="KW-1185">Reference proteome</keyword>
<proteinExistence type="inferred from homology"/>
<dbReference type="RefSeq" id="WP_249861198.1">
    <property type="nucleotide sequence ID" value="NZ_CP027059.1"/>
</dbReference>
<keyword evidence="2 5" id="KW-0808">Transferase</keyword>
<protein>
    <submittedName>
        <fullName evidence="5">Fructosamine kinase FrlD</fullName>
        <ecNumber evidence="5">2.7.1.-</ecNumber>
    </submittedName>
</protein>
<dbReference type="InterPro" id="IPR002173">
    <property type="entry name" value="Carboh/pur_kinase_PfkB_CS"/>
</dbReference>
<evidence type="ECO:0000256" key="3">
    <source>
        <dbReference type="ARBA" id="ARBA00022777"/>
    </source>
</evidence>
<comment type="similarity">
    <text evidence="1">Belongs to the carbohydrate kinase PfkB family.</text>
</comment>
<dbReference type="PANTHER" id="PTHR43085:SF41">
    <property type="entry name" value="FRUCTOSELYSINE 6-KINASE"/>
    <property type="match status" value="1"/>
</dbReference>
<accession>A0ABY4RSN1</accession>
<dbReference type="InterPro" id="IPR011611">
    <property type="entry name" value="PfkB_dom"/>
</dbReference>
<evidence type="ECO:0000313" key="5">
    <source>
        <dbReference type="EMBL" id="UQZ85581.1"/>
    </source>
</evidence>